<reference evidence="2 3" key="1">
    <citation type="submission" date="2018-02" db="EMBL/GenBank/DDBJ databases">
        <title>Genome sequence of the basidiomycete white-rot fungus Phlebia centrifuga.</title>
        <authorList>
            <person name="Granchi Z."/>
            <person name="Peng M."/>
            <person name="de Vries R.P."/>
            <person name="Hilden K."/>
            <person name="Makela M.R."/>
            <person name="Grigoriev I."/>
            <person name="Riley R."/>
        </authorList>
    </citation>
    <scope>NUCLEOTIDE SEQUENCE [LARGE SCALE GENOMIC DNA]</scope>
    <source>
        <strain evidence="2 3">FBCC195</strain>
    </source>
</reference>
<dbReference type="EMBL" id="MLYV02000094">
    <property type="protein sequence ID" value="PSS36888.1"/>
    <property type="molecule type" value="Genomic_DNA"/>
</dbReference>
<dbReference type="Proteomes" id="UP000186601">
    <property type="component" value="Unassembled WGS sequence"/>
</dbReference>
<accession>A0A2R6S3N1</accession>
<dbReference type="OrthoDB" id="3063716at2759"/>
<name>A0A2R6S3N1_9APHY</name>
<dbReference type="AlphaFoldDB" id="A0A2R6S3N1"/>
<evidence type="ECO:0000313" key="2">
    <source>
        <dbReference type="EMBL" id="PSS36888.1"/>
    </source>
</evidence>
<feature type="region of interest" description="Disordered" evidence="1">
    <location>
        <begin position="58"/>
        <end position="98"/>
    </location>
</feature>
<evidence type="ECO:0000313" key="3">
    <source>
        <dbReference type="Proteomes" id="UP000186601"/>
    </source>
</evidence>
<keyword evidence="3" id="KW-1185">Reference proteome</keyword>
<protein>
    <submittedName>
        <fullName evidence="2">Uncharacterized protein</fullName>
    </submittedName>
</protein>
<comment type="caution">
    <text evidence="2">The sequence shown here is derived from an EMBL/GenBank/DDBJ whole genome shotgun (WGS) entry which is preliminary data.</text>
</comment>
<feature type="compositionally biased region" description="Basic and acidic residues" evidence="1">
    <location>
        <begin position="77"/>
        <end position="86"/>
    </location>
</feature>
<gene>
    <name evidence="2" type="ORF">PHLCEN_2v1247</name>
</gene>
<organism evidence="2 3">
    <name type="scientific">Hermanssonia centrifuga</name>
    <dbReference type="NCBI Taxonomy" id="98765"/>
    <lineage>
        <taxon>Eukaryota</taxon>
        <taxon>Fungi</taxon>
        <taxon>Dikarya</taxon>
        <taxon>Basidiomycota</taxon>
        <taxon>Agaricomycotina</taxon>
        <taxon>Agaricomycetes</taxon>
        <taxon>Polyporales</taxon>
        <taxon>Meruliaceae</taxon>
        <taxon>Hermanssonia</taxon>
    </lineage>
</organism>
<sequence length="98" mass="11122">MLPRFANPHFLNQSTQIVSRADLDNIRDVIRHEPEEDDDGIVATLETLVKRSLGDFQVMSAKQENTSPERKRKRRKIESDDGKDDAQAATEDEVVCAL</sequence>
<evidence type="ECO:0000256" key="1">
    <source>
        <dbReference type="SAM" id="MobiDB-lite"/>
    </source>
</evidence>
<proteinExistence type="predicted"/>